<evidence type="ECO:0000256" key="1">
    <source>
        <dbReference type="SAM" id="Phobius"/>
    </source>
</evidence>
<evidence type="ECO:0000313" key="3">
    <source>
        <dbReference type="Proteomes" id="UP001211872"/>
    </source>
</evidence>
<name>A0ABY7PMY4_9BACT</name>
<feature type="transmembrane region" description="Helical" evidence="1">
    <location>
        <begin position="12"/>
        <end position="31"/>
    </location>
</feature>
<keyword evidence="1" id="KW-1133">Transmembrane helix</keyword>
<keyword evidence="1" id="KW-0812">Transmembrane</keyword>
<keyword evidence="1" id="KW-0472">Membrane</keyword>
<dbReference type="EMBL" id="CP115396">
    <property type="protein sequence ID" value="WBO84620.1"/>
    <property type="molecule type" value="Genomic_DNA"/>
</dbReference>
<reference evidence="2 3" key="1">
    <citation type="journal article" date="2011" name="Int. J. Syst. Evol. Microbiol.">
        <title>Hymenobacter yonginensis sp. nov., isolated from a mesotrophic artificial lake.</title>
        <authorList>
            <person name="Joung Y."/>
            <person name="Cho S.H."/>
            <person name="Kim H."/>
            <person name="Kim S.B."/>
            <person name="Joh K."/>
        </authorList>
    </citation>
    <scope>NUCLEOTIDE SEQUENCE [LARGE SCALE GENOMIC DNA]</scope>
    <source>
        <strain evidence="2 3">KCTC 22745</strain>
    </source>
</reference>
<keyword evidence="3" id="KW-1185">Reference proteome</keyword>
<organism evidence="2 3">
    <name type="scientific">Hymenobacter yonginensis</name>
    <dbReference type="NCBI Taxonomy" id="748197"/>
    <lineage>
        <taxon>Bacteria</taxon>
        <taxon>Pseudomonadati</taxon>
        <taxon>Bacteroidota</taxon>
        <taxon>Cytophagia</taxon>
        <taxon>Cytophagales</taxon>
        <taxon>Hymenobacteraceae</taxon>
        <taxon>Hymenobacter</taxon>
    </lineage>
</organism>
<gene>
    <name evidence="2" type="ORF">O9Z63_19920</name>
</gene>
<dbReference type="RefSeq" id="WP_270127174.1">
    <property type="nucleotide sequence ID" value="NZ_CP115396.1"/>
</dbReference>
<evidence type="ECO:0000313" key="2">
    <source>
        <dbReference type="EMBL" id="WBO84620.1"/>
    </source>
</evidence>
<sequence>MTATHEQRYLRTLHELVAAGIVFGVLGTFALRCQVPALPRRLVADCDIQLPFEVGNLTRLVCCLQAAGWEVRMWDEPVALPLSAGQLAGKYYLRARKAGAILDCTYENALLGWPEFWARCHWQQGLPLLDKEAVLRQKALVNRPADRRVLRWMQQARSSAK</sequence>
<accession>A0ABY7PMY4</accession>
<protein>
    <submittedName>
        <fullName evidence="2">Uncharacterized protein</fullName>
    </submittedName>
</protein>
<dbReference type="Proteomes" id="UP001211872">
    <property type="component" value="Chromosome"/>
</dbReference>
<proteinExistence type="predicted"/>